<feature type="chain" id="PRO_5013336921" evidence="1">
    <location>
        <begin position="17"/>
        <end position="219"/>
    </location>
</feature>
<dbReference type="InParanoid" id="A0A1M6S8M1"/>
<name>A0A1M6S8M1_9BACT</name>
<proteinExistence type="predicted"/>
<dbReference type="RefSeq" id="WP_159435070.1">
    <property type="nucleotide sequence ID" value="NZ_FQYR01000009.1"/>
</dbReference>
<keyword evidence="3" id="KW-1185">Reference proteome</keyword>
<gene>
    <name evidence="2" type="ORF">SAMN02745181_3751</name>
</gene>
<accession>A0A1M6S8M1</accession>
<sequence length="219" mass="24834">MLYRSLFCALTLIALAVSSCSRDDSTAREEATQTANKDEGLIVTCDYKDTELRVILADLLRQTLANKHYRGKLRIDIQNESTLSRSVTLNQPLKLPFVAYLEFLRTGLQLHIRYENGVYIITDTLPSHDEYADGSITRSHLMTEQELNRIGLYADGKPVHLDDGSPWPNGENETATFSVERKVLVMRADRADHTLLDSLLFITRNSEQAVNIKDHLPEK</sequence>
<protein>
    <submittedName>
        <fullName evidence="2">Uncharacterized protein</fullName>
    </submittedName>
</protein>
<keyword evidence="1" id="KW-0732">Signal</keyword>
<dbReference type="EMBL" id="FQYR01000009">
    <property type="protein sequence ID" value="SHK41021.1"/>
    <property type="molecule type" value="Genomic_DNA"/>
</dbReference>
<dbReference type="AlphaFoldDB" id="A0A1M6S8M1"/>
<reference evidence="2 3" key="1">
    <citation type="submission" date="2016-11" db="EMBL/GenBank/DDBJ databases">
        <authorList>
            <person name="Jaros S."/>
            <person name="Januszkiewicz K."/>
            <person name="Wedrychowicz H."/>
        </authorList>
    </citation>
    <scope>NUCLEOTIDE SEQUENCE [LARGE SCALE GENOMIC DNA]</scope>
    <source>
        <strain evidence="2 3">DSM 18772</strain>
    </source>
</reference>
<dbReference type="Proteomes" id="UP000184510">
    <property type="component" value="Unassembled WGS sequence"/>
</dbReference>
<evidence type="ECO:0000313" key="2">
    <source>
        <dbReference type="EMBL" id="SHK41021.1"/>
    </source>
</evidence>
<dbReference type="PROSITE" id="PS51257">
    <property type="entry name" value="PROKAR_LIPOPROTEIN"/>
    <property type="match status" value="1"/>
</dbReference>
<feature type="signal peptide" evidence="1">
    <location>
        <begin position="1"/>
        <end position="16"/>
    </location>
</feature>
<organism evidence="2 3">
    <name type="scientific">Rubritalea squalenifaciens DSM 18772</name>
    <dbReference type="NCBI Taxonomy" id="1123071"/>
    <lineage>
        <taxon>Bacteria</taxon>
        <taxon>Pseudomonadati</taxon>
        <taxon>Verrucomicrobiota</taxon>
        <taxon>Verrucomicrobiia</taxon>
        <taxon>Verrucomicrobiales</taxon>
        <taxon>Rubritaleaceae</taxon>
        <taxon>Rubritalea</taxon>
    </lineage>
</organism>
<dbReference type="STRING" id="1123071.SAMN02745181_3751"/>
<evidence type="ECO:0000256" key="1">
    <source>
        <dbReference type="SAM" id="SignalP"/>
    </source>
</evidence>
<evidence type="ECO:0000313" key="3">
    <source>
        <dbReference type="Proteomes" id="UP000184510"/>
    </source>
</evidence>